<gene>
    <name evidence="1" type="ORF">EXY25_02010</name>
</gene>
<dbReference type="RefSeq" id="WP_130565540.1">
    <property type="nucleotide sequence ID" value="NZ_SHLY01000001.1"/>
</dbReference>
<proteinExistence type="predicted"/>
<reference evidence="2" key="1">
    <citation type="submission" date="2019-02" db="EMBL/GenBank/DDBJ databases">
        <title>Draft genome sequence of Muricauda sp. 176CP4-71.</title>
        <authorList>
            <person name="Park J.-S."/>
        </authorList>
    </citation>
    <scope>NUCLEOTIDE SEQUENCE [LARGE SCALE GENOMIC DNA]</scope>
    <source>
        <strain evidence="2">176GS2-150</strain>
    </source>
</reference>
<evidence type="ECO:0000313" key="2">
    <source>
        <dbReference type="Proteomes" id="UP000292544"/>
    </source>
</evidence>
<dbReference type="Proteomes" id="UP000292544">
    <property type="component" value="Unassembled WGS sequence"/>
</dbReference>
<keyword evidence="2" id="KW-1185">Reference proteome</keyword>
<name>A0ABY1WTH8_9GAMM</name>
<organism evidence="1 2">
    <name type="scientific">Corallincola spongiicola</name>
    <dbReference type="NCBI Taxonomy" id="2520508"/>
    <lineage>
        <taxon>Bacteria</taxon>
        <taxon>Pseudomonadati</taxon>
        <taxon>Pseudomonadota</taxon>
        <taxon>Gammaproteobacteria</taxon>
        <taxon>Alteromonadales</taxon>
        <taxon>Psychromonadaceae</taxon>
        <taxon>Corallincola</taxon>
    </lineage>
</organism>
<comment type="caution">
    <text evidence="1">The sequence shown here is derived from an EMBL/GenBank/DDBJ whole genome shotgun (WGS) entry which is preliminary data.</text>
</comment>
<protein>
    <submittedName>
        <fullName evidence="1">Uncharacterized protein</fullName>
    </submittedName>
</protein>
<dbReference type="EMBL" id="SHLY01000001">
    <property type="protein sequence ID" value="TAA48043.1"/>
    <property type="molecule type" value="Genomic_DNA"/>
</dbReference>
<sequence>MKMTKGVKSFVKSLACATLLWLFFSWLTGSPTLSIVTAALVLSAGVLALIEELVHTKKSDHLVL</sequence>
<accession>A0ABY1WTH8</accession>
<evidence type="ECO:0000313" key="1">
    <source>
        <dbReference type="EMBL" id="TAA48043.1"/>
    </source>
</evidence>